<dbReference type="AlphaFoldDB" id="A0A834SNK6"/>
<sequence length="595" mass="68432">MYVLQNCEEVSPFLQKYMDNQALTSNETDYSDFLDWFQARVFELCAEKKATDELTSLAVGLDKVAKLYPMIMANGFRFHTRARALGKKTQNSGVLVKGDDLDIAKEYYGVLDHIYELSYRGNRKTSPRDLFNMPDEDVVGRDEQGEAYQQSRTELNVQTNDEIDDDITVTLHRVDIDPENIILTSNDVQRGKRGVQRGQRGVRKDSSDVEDNDTDVDDNNTDVDEDYIESSLMSRVSKARRRRGNHGLVHETNDEDEAMSSSQLPQIQQNNDETQSPSSKRNVRGRYRGKEVNKLTKNGEKIEIDLAKGMKRVVGAKAMMVANECGNVLRSTVSLRDCITWNQVTAKYGEVMMRKMKDMFKPREGRDEVIFHGYCVMAMQKALRTWKSNLHEEYKAYATDELRLENQPDSISPEDWRWLLEYFATPQFMAQSERNKINRSKLTTKHCCGPKSFAEVEEATHARTKQGVLVWSDPQSQEIHGRIQQLVNEQAEVPVEEPRMSRDEILASVLGERSGYVRGNGYGAMPSKRKLNQTEVDSRVSSAIETARAEIRAEREAEREEDRVQMRTEIRADMRAEREAEREEDRVQMRAEIRA</sequence>
<feature type="compositionally biased region" description="Acidic residues" evidence="1">
    <location>
        <begin position="208"/>
        <end position="228"/>
    </location>
</feature>
<comment type="caution">
    <text evidence="2">The sequence shown here is derived from an EMBL/GenBank/DDBJ whole genome shotgun (WGS) entry which is preliminary data.</text>
</comment>
<dbReference type="InterPro" id="IPR004252">
    <property type="entry name" value="Probable_transposase_24"/>
</dbReference>
<dbReference type="OrthoDB" id="681975at2759"/>
<gene>
    <name evidence="2" type="ORF">G2W53_044597</name>
</gene>
<feature type="region of interest" description="Disordered" evidence="1">
    <location>
        <begin position="185"/>
        <end position="291"/>
    </location>
</feature>
<keyword evidence="3" id="KW-1185">Reference proteome</keyword>
<dbReference type="Proteomes" id="UP000634136">
    <property type="component" value="Unassembled WGS sequence"/>
</dbReference>
<evidence type="ECO:0000313" key="3">
    <source>
        <dbReference type="Proteomes" id="UP000634136"/>
    </source>
</evidence>
<dbReference type="Pfam" id="PF03004">
    <property type="entry name" value="Transposase_24"/>
    <property type="match status" value="1"/>
</dbReference>
<proteinExistence type="predicted"/>
<evidence type="ECO:0000313" key="2">
    <source>
        <dbReference type="EMBL" id="KAF7800909.1"/>
    </source>
</evidence>
<evidence type="ECO:0000256" key="1">
    <source>
        <dbReference type="SAM" id="MobiDB-lite"/>
    </source>
</evidence>
<dbReference type="EMBL" id="JAAIUW010000123">
    <property type="protein sequence ID" value="KAF7800909.1"/>
    <property type="molecule type" value="Genomic_DNA"/>
</dbReference>
<feature type="region of interest" description="Disordered" evidence="1">
    <location>
        <begin position="551"/>
        <end position="570"/>
    </location>
</feature>
<protein>
    <recommendedName>
        <fullName evidence="4">Transposase</fullName>
    </recommendedName>
</protein>
<evidence type="ECO:0008006" key="4">
    <source>
        <dbReference type="Google" id="ProtNLM"/>
    </source>
</evidence>
<accession>A0A834SNK6</accession>
<organism evidence="2 3">
    <name type="scientific">Senna tora</name>
    <dbReference type="NCBI Taxonomy" id="362788"/>
    <lineage>
        <taxon>Eukaryota</taxon>
        <taxon>Viridiplantae</taxon>
        <taxon>Streptophyta</taxon>
        <taxon>Embryophyta</taxon>
        <taxon>Tracheophyta</taxon>
        <taxon>Spermatophyta</taxon>
        <taxon>Magnoliopsida</taxon>
        <taxon>eudicotyledons</taxon>
        <taxon>Gunneridae</taxon>
        <taxon>Pentapetalae</taxon>
        <taxon>rosids</taxon>
        <taxon>fabids</taxon>
        <taxon>Fabales</taxon>
        <taxon>Fabaceae</taxon>
        <taxon>Caesalpinioideae</taxon>
        <taxon>Cassia clade</taxon>
        <taxon>Senna</taxon>
    </lineage>
</organism>
<dbReference type="PANTHER" id="PTHR33499:SF27">
    <property type="entry name" value="TRANSPOSASE TNP1_EN_SPM-LIKE DOMAIN-CONTAINING PROTEIN"/>
    <property type="match status" value="1"/>
</dbReference>
<name>A0A834SNK6_9FABA</name>
<dbReference type="PANTHER" id="PTHR33499">
    <property type="entry name" value="OS12G0282400 PROTEIN-RELATED"/>
    <property type="match status" value="1"/>
</dbReference>
<feature type="compositionally biased region" description="Polar residues" evidence="1">
    <location>
        <begin position="259"/>
        <end position="280"/>
    </location>
</feature>
<feature type="region of interest" description="Disordered" evidence="1">
    <location>
        <begin position="575"/>
        <end position="595"/>
    </location>
</feature>
<reference evidence="2" key="1">
    <citation type="submission" date="2020-09" db="EMBL/GenBank/DDBJ databases">
        <title>Genome-Enabled Discovery of Anthraquinone Biosynthesis in Senna tora.</title>
        <authorList>
            <person name="Kang S.-H."/>
            <person name="Pandey R.P."/>
            <person name="Lee C.-M."/>
            <person name="Sim J.-S."/>
            <person name="Jeong J.-T."/>
            <person name="Choi B.-S."/>
            <person name="Jung M."/>
            <person name="Ginzburg D."/>
            <person name="Zhao K."/>
            <person name="Won S.Y."/>
            <person name="Oh T.-J."/>
            <person name="Yu Y."/>
            <person name="Kim N.-H."/>
            <person name="Lee O.R."/>
            <person name="Lee T.-H."/>
            <person name="Bashyal P."/>
            <person name="Kim T.-S."/>
            <person name="Lee W.-H."/>
            <person name="Kawkins C."/>
            <person name="Kim C.-K."/>
            <person name="Kim J.S."/>
            <person name="Ahn B.O."/>
            <person name="Rhee S.Y."/>
            <person name="Sohng J.K."/>
        </authorList>
    </citation>
    <scope>NUCLEOTIDE SEQUENCE</scope>
    <source>
        <tissue evidence="2">Leaf</tissue>
    </source>
</reference>